<keyword evidence="4 5" id="KW-0472">Membrane</keyword>
<proteinExistence type="predicted"/>
<dbReference type="Proteomes" id="UP000019364">
    <property type="component" value="Unassembled WGS sequence"/>
</dbReference>
<evidence type="ECO:0000313" key="6">
    <source>
        <dbReference type="EMBL" id="GAF09838.1"/>
    </source>
</evidence>
<dbReference type="STRING" id="1236976.JCM16418_3994"/>
<reference evidence="6 7" key="1">
    <citation type="journal article" date="2014" name="Genome Announc.">
        <title>Draft Genome Sequence of Paenibacillus pini JCM 16418T, Isolated from the Rhizosphere of Pine Tree.</title>
        <authorList>
            <person name="Yuki M."/>
            <person name="Oshima K."/>
            <person name="Suda W."/>
            <person name="Oshida Y."/>
            <person name="Kitamura K."/>
            <person name="Iida Y."/>
            <person name="Hattori M."/>
            <person name="Ohkuma M."/>
        </authorList>
    </citation>
    <scope>NUCLEOTIDE SEQUENCE [LARGE SCALE GENOMIC DNA]</scope>
    <source>
        <strain evidence="6 7">JCM 16418</strain>
    </source>
</reference>
<dbReference type="AlphaFoldDB" id="W7YQY4"/>
<organism evidence="6 7">
    <name type="scientific">Paenibacillus pini JCM 16418</name>
    <dbReference type="NCBI Taxonomy" id="1236976"/>
    <lineage>
        <taxon>Bacteria</taxon>
        <taxon>Bacillati</taxon>
        <taxon>Bacillota</taxon>
        <taxon>Bacilli</taxon>
        <taxon>Bacillales</taxon>
        <taxon>Paenibacillaceae</taxon>
        <taxon>Paenibacillus</taxon>
    </lineage>
</organism>
<keyword evidence="2 5" id="KW-0812">Transmembrane</keyword>
<dbReference type="GO" id="GO:0016020">
    <property type="term" value="C:membrane"/>
    <property type="evidence" value="ECO:0007669"/>
    <property type="project" value="UniProtKB-SubCell"/>
</dbReference>
<evidence type="ECO:0000256" key="5">
    <source>
        <dbReference type="SAM" id="Phobius"/>
    </source>
</evidence>
<comment type="caution">
    <text evidence="6">The sequence shown here is derived from an EMBL/GenBank/DDBJ whole genome shotgun (WGS) entry which is preliminary data.</text>
</comment>
<dbReference type="InterPro" id="IPR035906">
    <property type="entry name" value="MetI-like_sf"/>
</dbReference>
<evidence type="ECO:0000313" key="7">
    <source>
        <dbReference type="Proteomes" id="UP000019364"/>
    </source>
</evidence>
<dbReference type="Gene3D" id="1.10.3720.10">
    <property type="entry name" value="MetI-like"/>
    <property type="match status" value="1"/>
</dbReference>
<keyword evidence="7" id="KW-1185">Reference proteome</keyword>
<accession>W7YQY4</accession>
<evidence type="ECO:0000256" key="4">
    <source>
        <dbReference type="ARBA" id="ARBA00023136"/>
    </source>
</evidence>
<name>W7YQY4_9BACL</name>
<evidence type="ECO:0000256" key="2">
    <source>
        <dbReference type="ARBA" id="ARBA00022692"/>
    </source>
</evidence>
<comment type="subcellular location">
    <subcellularLocation>
        <location evidence="1">Membrane</location>
        <topology evidence="1">Multi-pass membrane protein</topology>
    </subcellularLocation>
</comment>
<evidence type="ECO:0000256" key="3">
    <source>
        <dbReference type="ARBA" id="ARBA00022989"/>
    </source>
</evidence>
<dbReference type="EMBL" id="BAVZ01000015">
    <property type="protein sequence ID" value="GAF09838.1"/>
    <property type="molecule type" value="Genomic_DNA"/>
</dbReference>
<protein>
    <submittedName>
        <fullName evidence="6">Uncharacterized protein</fullName>
    </submittedName>
</protein>
<gene>
    <name evidence="6" type="ORF">JCM16418_3994</name>
</gene>
<evidence type="ECO:0000256" key="1">
    <source>
        <dbReference type="ARBA" id="ARBA00004141"/>
    </source>
</evidence>
<feature type="transmembrane region" description="Helical" evidence="5">
    <location>
        <begin position="37"/>
        <end position="61"/>
    </location>
</feature>
<keyword evidence="3 5" id="KW-1133">Transmembrane helix</keyword>
<sequence length="84" mass="9447">MFHIKKWILPAPAIIAKEAQGQSDILWDHTLATIQLTLIGFLIGTLIGLVIAIMLHLIPFLKSACTRYSSLARTFQPSLLRRYS</sequence>
<dbReference type="SUPFAM" id="SSF161098">
    <property type="entry name" value="MetI-like"/>
    <property type="match status" value="1"/>
</dbReference>